<keyword evidence="3" id="KW-1185">Reference proteome</keyword>
<dbReference type="Gene3D" id="1.20.120.330">
    <property type="entry name" value="Nucleotidyltransferases domain 2"/>
    <property type="match status" value="1"/>
</dbReference>
<proteinExistence type="predicted"/>
<dbReference type="InterPro" id="IPR007842">
    <property type="entry name" value="HEPN_dom"/>
</dbReference>
<evidence type="ECO:0000313" key="3">
    <source>
        <dbReference type="Proteomes" id="UP000256429"/>
    </source>
</evidence>
<dbReference type="Proteomes" id="UP000256429">
    <property type="component" value="Unassembled WGS sequence"/>
</dbReference>
<comment type="caution">
    <text evidence="2">The sequence shown here is derived from an EMBL/GenBank/DDBJ whole genome shotgun (WGS) entry which is preliminary data.</text>
</comment>
<dbReference type="SUPFAM" id="SSF81593">
    <property type="entry name" value="Nucleotidyltransferase substrate binding subunit/domain"/>
    <property type="match status" value="1"/>
</dbReference>
<dbReference type="Pfam" id="PF05168">
    <property type="entry name" value="HEPN"/>
    <property type="match status" value="1"/>
</dbReference>
<reference evidence="2 3" key="1">
    <citation type="submission" date="2018-08" db="EMBL/GenBank/DDBJ databases">
        <title>Genomic Encyclopedia of Type Strains, Phase III (KMG-III): the genomes of soil and plant-associated and newly described type strains.</title>
        <authorList>
            <person name="Whitman W."/>
        </authorList>
    </citation>
    <scope>NUCLEOTIDE SEQUENCE [LARGE SCALE GENOMIC DNA]</scope>
    <source>
        <strain evidence="2 3">325-5</strain>
    </source>
</reference>
<name>A0A3D9RRS2_9FLAO</name>
<sequence>MKSRSEAFFMEATKNLQLAKKELFKPSEDIVTYSICKNSQFAIENFLKGFLTKNGAIIEKNETISTLYNKCLAIDENFKNIEMNAIGCKNHAIDSRYCSEINSVSACFDTADNVDTYLRKIKVL</sequence>
<dbReference type="AlphaFoldDB" id="A0A3D9RRS2"/>
<dbReference type="RefSeq" id="WP_115882232.1">
    <property type="nucleotide sequence ID" value="NZ_QTTQ01000012.1"/>
</dbReference>
<organism evidence="2 3">
    <name type="scientific">Lutibacter oceani</name>
    <dbReference type="NCBI Taxonomy" id="1853311"/>
    <lineage>
        <taxon>Bacteria</taxon>
        <taxon>Pseudomonadati</taxon>
        <taxon>Bacteroidota</taxon>
        <taxon>Flavobacteriia</taxon>
        <taxon>Flavobacteriales</taxon>
        <taxon>Flavobacteriaceae</taxon>
        <taxon>Lutibacter</taxon>
    </lineage>
</organism>
<gene>
    <name evidence="2" type="ORF">BX611_2754</name>
</gene>
<dbReference type="EMBL" id="QTTQ01000012">
    <property type="protein sequence ID" value="REE79856.1"/>
    <property type="molecule type" value="Genomic_DNA"/>
</dbReference>
<evidence type="ECO:0000313" key="2">
    <source>
        <dbReference type="EMBL" id="REE79856.1"/>
    </source>
</evidence>
<accession>A0A3D9RRS2</accession>
<dbReference type="OrthoDB" id="1440109at2"/>
<protein>
    <submittedName>
        <fullName evidence="2">HEPN domain-containing protein</fullName>
    </submittedName>
</protein>
<feature type="domain" description="HEPN" evidence="1">
    <location>
        <begin position="7"/>
        <end position="102"/>
    </location>
</feature>
<evidence type="ECO:0000259" key="1">
    <source>
        <dbReference type="Pfam" id="PF05168"/>
    </source>
</evidence>